<evidence type="ECO:0000256" key="6">
    <source>
        <dbReference type="ARBA" id="ARBA00022723"/>
    </source>
</evidence>
<comment type="cofactor">
    <cofactor evidence="2">
        <name>Mg(2+)</name>
        <dbReference type="ChEBI" id="CHEBI:18420"/>
    </cofactor>
</comment>
<evidence type="ECO:0000256" key="5">
    <source>
        <dbReference type="ARBA" id="ARBA00022679"/>
    </source>
</evidence>
<accession>A0A1J5QN81</accession>
<dbReference type="InterPro" id="IPR000417">
    <property type="entry name" value="Hyethyz_kinase"/>
</dbReference>
<comment type="pathway">
    <text evidence="3">Cofactor biosynthesis; thiamine diphosphate biosynthesis; 4-methyl-5-(2-phosphoethyl)-thiazole from 5-(2-hydroxyethyl)-4-methylthiazole: step 1/1.</text>
</comment>
<evidence type="ECO:0000256" key="2">
    <source>
        <dbReference type="ARBA" id="ARBA00001946"/>
    </source>
</evidence>
<dbReference type="HAMAP" id="MF_00228">
    <property type="entry name" value="Thz_kinase"/>
    <property type="match status" value="1"/>
</dbReference>
<evidence type="ECO:0000313" key="12">
    <source>
        <dbReference type="EMBL" id="OIQ81404.1"/>
    </source>
</evidence>
<keyword evidence="11" id="KW-0784">Thiamine biosynthesis</keyword>
<keyword evidence="8 12" id="KW-0418">Kinase</keyword>
<proteinExistence type="inferred from homology"/>
<dbReference type="EC" id="2.7.1.50" evidence="4"/>
<dbReference type="PRINTS" id="PR01099">
    <property type="entry name" value="HYETHTZKNASE"/>
</dbReference>
<evidence type="ECO:0000256" key="9">
    <source>
        <dbReference type="ARBA" id="ARBA00022840"/>
    </source>
</evidence>
<evidence type="ECO:0000256" key="7">
    <source>
        <dbReference type="ARBA" id="ARBA00022741"/>
    </source>
</evidence>
<keyword evidence="5 12" id="KW-0808">Transferase</keyword>
<dbReference type="Pfam" id="PF02110">
    <property type="entry name" value="HK"/>
    <property type="match status" value="1"/>
</dbReference>
<evidence type="ECO:0000256" key="10">
    <source>
        <dbReference type="ARBA" id="ARBA00022842"/>
    </source>
</evidence>
<evidence type="ECO:0000256" key="3">
    <source>
        <dbReference type="ARBA" id="ARBA00004868"/>
    </source>
</evidence>
<organism evidence="12">
    <name type="scientific">mine drainage metagenome</name>
    <dbReference type="NCBI Taxonomy" id="410659"/>
    <lineage>
        <taxon>unclassified sequences</taxon>
        <taxon>metagenomes</taxon>
        <taxon>ecological metagenomes</taxon>
    </lineage>
</organism>
<dbReference type="AlphaFoldDB" id="A0A1J5QN81"/>
<keyword evidence="6" id="KW-0479">Metal-binding</keyword>
<protein>
    <recommendedName>
        <fullName evidence="4">hydroxyethylthiazole kinase</fullName>
        <ecNumber evidence="4">2.7.1.50</ecNumber>
    </recommendedName>
</protein>
<dbReference type="CDD" id="cd01170">
    <property type="entry name" value="THZ_kinase"/>
    <property type="match status" value="1"/>
</dbReference>
<dbReference type="NCBIfam" id="TIGR00694">
    <property type="entry name" value="thiM"/>
    <property type="match status" value="1"/>
</dbReference>
<dbReference type="GO" id="GO:0009228">
    <property type="term" value="P:thiamine biosynthetic process"/>
    <property type="evidence" value="ECO:0007669"/>
    <property type="project" value="UniProtKB-KW"/>
</dbReference>
<evidence type="ECO:0000256" key="1">
    <source>
        <dbReference type="ARBA" id="ARBA00001771"/>
    </source>
</evidence>
<sequence length="273" mass="27090">MTAVAPSAGVRASAEDAIRVLDRLRTRAPLVHCMTNIVVAGFTANVLLAVGASPAMVENSEESAEFAQVADAVLVNLGTMSSDKVTAMRAAVAAAGRAGTPWVLDPVAVGALGFRTRFAAELVTHGPAVVRGNASEILSLAGATGAAGRGVDSTTSSADAVDGAAELARRVGTTVAVSGAVDYLCDGTRVLEVHTGHPMMTRVTGVGCALGGLVAACCAVESSPLVAAGAATTILTVAAEVAAAASPGPGTFAVSLLDALYRLDSQALRTHVG</sequence>
<comment type="caution">
    <text evidence="12">The sequence shown here is derived from an EMBL/GenBank/DDBJ whole genome shotgun (WGS) entry which is preliminary data.</text>
</comment>
<dbReference type="GO" id="GO:0005524">
    <property type="term" value="F:ATP binding"/>
    <property type="evidence" value="ECO:0007669"/>
    <property type="project" value="UniProtKB-KW"/>
</dbReference>
<evidence type="ECO:0000256" key="11">
    <source>
        <dbReference type="ARBA" id="ARBA00022977"/>
    </source>
</evidence>
<evidence type="ECO:0000256" key="4">
    <source>
        <dbReference type="ARBA" id="ARBA00012129"/>
    </source>
</evidence>
<keyword evidence="7" id="KW-0547">Nucleotide-binding</keyword>
<dbReference type="NCBIfam" id="NF006830">
    <property type="entry name" value="PRK09355.1"/>
    <property type="match status" value="1"/>
</dbReference>
<dbReference type="GO" id="GO:0009229">
    <property type="term" value="P:thiamine diphosphate biosynthetic process"/>
    <property type="evidence" value="ECO:0007669"/>
    <property type="project" value="UniProtKB-UniPathway"/>
</dbReference>
<comment type="catalytic activity">
    <reaction evidence="1">
        <text>5-(2-hydroxyethyl)-4-methylthiazole + ATP = 4-methyl-5-(2-phosphooxyethyl)-thiazole + ADP + H(+)</text>
        <dbReference type="Rhea" id="RHEA:24212"/>
        <dbReference type="ChEBI" id="CHEBI:15378"/>
        <dbReference type="ChEBI" id="CHEBI:17957"/>
        <dbReference type="ChEBI" id="CHEBI:30616"/>
        <dbReference type="ChEBI" id="CHEBI:58296"/>
        <dbReference type="ChEBI" id="CHEBI:456216"/>
        <dbReference type="EC" id="2.7.1.50"/>
    </reaction>
</comment>
<dbReference type="Gene3D" id="3.40.1190.20">
    <property type="match status" value="1"/>
</dbReference>
<dbReference type="InterPro" id="IPR029056">
    <property type="entry name" value="Ribokinase-like"/>
</dbReference>
<dbReference type="GO" id="GO:0000287">
    <property type="term" value="F:magnesium ion binding"/>
    <property type="evidence" value="ECO:0007669"/>
    <property type="project" value="InterPro"/>
</dbReference>
<dbReference type="EMBL" id="MLJW01000928">
    <property type="protein sequence ID" value="OIQ81404.1"/>
    <property type="molecule type" value="Genomic_DNA"/>
</dbReference>
<dbReference type="UniPathway" id="UPA00060">
    <property type="reaction ID" value="UER00139"/>
</dbReference>
<name>A0A1J5QN81_9ZZZZ</name>
<keyword evidence="10" id="KW-0460">Magnesium</keyword>
<dbReference type="GO" id="GO:0004417">
    <property type="term" value="F:hydroxyethylthiazole kinase activity"/>
    <property type="evidence" value="ECO:0007669"/>
    <property type="project" value="UniProtKB-EC"/>
</dbReference>
<evidence type="ECO:0000256" key="8">
    <source>
        <dbReference type="ARBA" id="ARBA00022777"/>
    </source>
</evidence>
<reference evidence="12" key="1">
    <citation type="submission" date="2016-10" db="EMBL/GenBank/DDBJ databases">
        <title>Sequence of Gallionella enrichment culture.</title>
        <authorList>
            <person name="Poehlein A."/>
            <person name="Muehling M."/>
            <person name="Daniel R."/>
        </authorList>
    </citation>
    <scope>NUCLEOTIDE SEQUENCE</scope>
</reference>
<dbReference type="SUPFAM" id="SSF53613">
    <property type="entry name" value="Ribokinase-like"/>
    <property type="match status" value="1"/>
</dbReference>
<keyword evidence="9" id="KW-0067">ATP-binding</keyword>
<gene>
    <name evidence="12" type="primary">thiM_2</name>
    <name evidence="12" type="ORF">GALL_368220</name>
</gene>
<dbReference type="PIRSF" id="PIRSF000513">
    <property type="entry name" value="Thz_kinase"/>
    <property type="match status" value="1"/>
</dbReference>